<evidence type="ECO:0000256" key="7">
    <source>
        <dbReference type="SAM" id="Phobius"/>
    </source>
</evidence>
<evidence type="ECO:0000256" key="2">
    <source>
        <dbReference type="ARBA" id="ARBA00006464"/>
    </source>
</evidence>
<evidence type="ECO:0000256" key="6">
    <source>
        <dbReference type="ARBA" id="ARBA00023136"/>
    </source>
</evidence>
<dbReference type="Proteomes" id="UP000179003">
    <property type="component" value="Unassembled WGS sequence"/>
</dbReference>
<dbReference type="PANTHER" id="PTHR30576">
    <property type="entry name" value="COLANIC BIOSYNTHESIS UDP-GLUCOSE LIPID CARRIER TRANSFERASE"/>
    <property type="match status" value="1"/>
</dbReference>
<dbReference type="InterPro" id="IPR003362">
    <property type="entry name" value="Bact_transf"/>
</dbReference>
<evidence type="ECO:0000259" key="8">
    <source>
        <dbReference type="Pfam" id="PF02397"/>
    </source>
</evidence>
<evidence type="ECO:0000256" key="3">
    <source>
        <dbReference type="ARBA" id="ARBA00022679"/>
    </source>
</evidence>
<proteinExistence type="inferred from homology"/>
<evidence type="ECO:0000256" key="5">
    <source>
        <dbReference type="ARBA" id="ARBA00022989"/>
    </source>
</evidence>
<evidence type="ECO:0000256" key="1">
    <source>
        <dbReference type="ARBA" id="ARBA00004141"/>
    </source>
</evidence>
<dbReference type="InterPro" id="IPR017475">
    <property type="entry name" value="EPS_sugar_tfrase"/>
</dbReference>
<comment type="similarity">
    <text evidence="2">Belongs to the bacterial sugar transferase family.</text>
</comment>
<keyword evidence="6 7" id="KW-0472">Membrane</keyword>
<dbReference type="PANTHER" id="PTHR30576:SF0">
    <property type="entry name" value="UNDECAPRENYL-PHOSPHATE N-ACETYLGALACTOSAMINYL 1-PHOSPHATE TRANSFERASE-RELATED"/>
    <property type="match status" value="1"/>
</dbReference>
<keyword evidence="5 7" id="KW-1133">Transmembrane helix</keyword>
<dbReference type="GO" id="GO:0016020">
    <property type="term" value="C:membrane"/>
    <property type="evidence" value="ECO:0007669"/>
    <property type="project" value="UniProtKB-SubCell"/>
</dbReference>
<comment type="subcellular location">
    <subcellularLocation>
        <location evidence="1">Membrane</location>
        <topology evidence="1">Multi-pass membrane protein</topology>
    </subcellularLocation>
</comment>
<dbReference type="STRING" id="1797582.A2442_03800"/>
<dbReference type="Pfam" id="PF02397">
    <property type="entry name" value="Bac_transf"/>
    <property type="match status" value="1"/>
</dbReference>
<keyword evidence="3" id="KW-0808">Transferase</keyword>
<feature type="transmembrane region" description="Helical" evidence="7">
    <location>
        <begin position="21"/>
        <end position="46"/>
    </location>
</feature>
<evidence type="ECO:0000313" key="9">
    <source>
        <dbReference type="EMBL" id="OGD67668.1"/>
    </source>
</evidence>
<name>A0A1F5EJV1_9BACT</name>
<sequence>MSFKKSPIVVLFKDIMSKRESGLLFVGDILVFTLSLWVVLFIRYLALPSKEIFLQHIIPFSILFILWSLIFFIAGLYEKRVLIIKRRLFTSIFNVQLINSIIAAAFFYFASFFNIAPKTNLLIYLVVSFLFIVIWRAYIAPFVGVRKRANAIIVGNREEINDIKEAIEKNSWYNLNLISTLNLDKIDGLNFQQDVLDLIYKEGVSVVIVDLDSEKVKPLLSHFYNLMFSDIKFMNAHDVYEDIFGRIPLSLIQYDWFLENISNSSHVFYDSLKRVMDVFVSLILGIISLFLYPFVYIAIKLEDKGPIFYSQERIGQGGKRIKILKFRSMKTNDSGMWIDEGDKTTKVGRFLRKTSIDEFPQLWGVLKGDQSLVGPRPELPELVEVYSKEIPYYNIRHLEKPGLSGWAQIYHKEAPHHKTDIDKTKIKLSYDLFYIKHHSFILDLKIALKTLKILFFRKSF</sequence>
<comment type="caution">
    <text evidence="9">The sequence shown here is derived from an EMBL/GenBank/DDBJ whole genome shotgun (WGS) entry which is preliminary data.</text>
</comment>
<evidence type="ECO:0000313" key="10">
    <source>
        <dbReference type="Proteomes" id="UP000179003"/>
    </source>
</evidence>
<dbReference type="EMBL" id="MFAE01000002">
    <property type="protein sequence ID" value="OGD67668.1"/>
    <property type="molecule type" value="Genomic_DNA"/>
</dbReference>
<evidence type="ECO:0000256" key="4">
    <source>
        <dbReference type="ARBA" id="ARBA00022692"/>
    </source>
</evidence>
<keyword evidence="4 7" id="KW-0812">Transmembrane</keyword>
<dbReference type="GO" id="GO:0016780">
    <property type="term" value="F:phosphotransferase activity, for other substituted phosphate groups"/>
    <property type="evidence" value="ECO:0007669"/>
    <property type="project" value="TreeGrafter"/>
</dbReference>
<feature type="transmembrane region" description="Helical" evidence="7">
    <location>
        <begin position="88"/>
        <end position="109"/>
    </location>
</feature>
<reference evidence="9 10" key="1">
    <citation type="journal article" date="2016" name="Nat. Commun.">
        <title>Thousands of microbial genomes shed light on interconnected biogeochemical processes in an aquifer system.</title>
        <authorList>
            <person name="Anantharaman K."/>
            <person name="Brown C.T."/>
            <person name="Hug L.A."/>
            <person name="Sharon I."/>
            <person name="Castelle C.J."/>
            <person name="Probst A.J."/>
            <person name="Thomas B.C."/>
            <person name="Singh A."/>
            <person name="Wilkins M.J."/>
            <person name="Karaoz U."/>
            <person name="Brodie E.L."/>
            <person name="Williams K.H."/>
            <person name="Hubbard S.S."/>
            <person name="Banfield J.F."/>
        </authorList>
    </citation>
    <scope>NUCLEOTIDE SEQUENCE [LARGE SCALE GENOMIC DNA]</scope>
</reference>
<accession>A0A1F5EJV1</accession>
<protein>
    <recommendedName>
        <fullName evidence="8">Bacterial sugar transferase domain-containing protein</fullName>
    </recommendedName>
</protein>
<dbReference type="NCBIfam" id="TIGR03025">
    <property type="entry name" value="EPS_sugtrans"/>
    <property type="match status" value="1"/>
</dbReference>
<organism evidence="9 10">
    <name type="scientific">Candidatus Campbellbacteria bacterium RIFOXYC2_FULL_35_25</name>
    <dbReference type="NCBI Taxonomy" id="1797582"/>
    <lineage>
        <taxon>Bacteria</taxon>
        <taxon>Candidatus Campbelliibacteriota</taxon>
    </lineage>
</organism>
<dbReference type="AlphaFoldDB" id="A0A1F5EJV1"/>
<feature type="transmembrane region" description="Helical" evidence="7">
    <location>
        <begin position="52"/>
        <end position="76"/>
    </location>
</feature>
<feature type="transmembrane region" description="Helical" evidence="7">
    <location>
        <begin position="121"/>
        <end position="139"/>
    </location>
</feature>
<gene>
    <name evidence="9" type="ORF">A2442_03800</name>
</gene>
<feature type="transmembrane region" description="Helical" evidence="7">
    <location>
        <begin position="278"/>
        <end position="299"/>
    </location>
</feature>
<feature type="domain" description="Bacterial sugar transferase" evidence="8">
    <location>
        <begin position="273"/>
        <end position="455"/>
    </location>
</feature>